<dbReference type="RefSeq" id="WP_320315913.1">
    <property type="nucleotide sequence ID" value="NZ_JAVIIX010000003.1"/>
</dbReference>
<dbReference type="Proteomes" id="UP001271780">
    <property type="component" value="Unassembled WGS sequence"/>
</dbReference>
<organism evidence="3 4">
    <name type="scientific">Mesorhizobium dulcispinae</name>
    <dbReference type="NCBI Taxonomy" id="3072316"/>
    <lineage>
        <taxon>Bacteria</taxon>
        <taxon>Pseudomonadati</taxon>
        <taxon>Pseudomonadota</taxon>
        <taxon>Alphaproteobacteria</taxon>
        <taxon>Hyphomicrobiales</taxon>
        <taxon>Phyllobacteriaceae</taxon>
        <taxon>Mesorhizobium</taxon>
    </lineage>
</organism>
<dbReference type="EMBL" id="JAVIIZ010000002">
    <property type="protein sequence ID" value="MDX8471540.1"/>
    <property type="molecule type" value="Genomic_DNA"/>
</dbReference>
<reference evidence="3 4" key="1">
    <citation type="submission" date="2023-08" db="EMBL/GenBank/DDBJ databases">
        <title>Implementing the SeqCode for naming new Mesorhizobium species isolated from Vachellia karroo root nodules.</title>
        <authorList>
            <person name="Van Lill M."/>
        </authorList>
    </citation>
    <scope>NUCLEOTIDE SEQUENCE [LARGE SCALE GENOMIC DNA]</scope>
    <source>
        <strain evidence="3 4">VK23A</strain>
    </source>
</reference>
<feature type="domain" description="Tyr recombinase" evidence="2">
    <location>
        <begin position="224"/>
        <end position="478"/>
    </location>
</feature>
<dbReference type="InterPro" id="IPR011010">
    <property type="entry name" value="DNA_brk_join_enz"/>
</dbReference>
<dbReference type="Gene3D" id="1.10.443.10">
    <property type="entry name" value="Intergrase catalytic core"/>
    <property type="match status" value="1"/>
</dbReference>
<keyword evidence="1" id="KW-0233">DNA recombination</keyword>
<evidence type="ECO:0000259" key="2">
    <source>
        <dbReference type="PROSITE" id="PS51898"/>
    </source>
</evidence>
<protein>
    <recommendedName>
        <fullName evidence="2">Tyr recombinase domain-containing protein</fullName>
    </recommendedName>
</protein>
<sequence>MDGFELSQGDPGYFVFDVPVSVHRGVFQDTASEKPDRVLQPVLAIRSGAGDVMVPDESLSWSRHMIDRGVRVAYIRRKLNTVGRLFEYGDAVVGAELSEPNVIDEVIWQYLRARAETPFDPTQRRFQHWQPIQYERVLLEFHDLVEFSQFCGTFTGKISVIGGAFKKQSSVWTTVKKSSPPDHFMAHLEAQRERWNILQGDDEAVAPPSSLRRAATKSSARKKGNTTSLSSEEIDALIDREGNFMLRALWILLAYQGPRTSEALNMFTCDVIDPAEAKKLFLTDFSGQVVIYADPRRSHFLGSFDRKRSREDRTAYLDRRYGLKPRPDAEGEPIRAGWKGMSVFNSAFDITHGQWTCQKRAREFAGLLDDIRDFHDENYTDRLHPYLFANAVNKEHLGQPLKMSNVKKAFDRACWRAGIEPHTPGASLHGFRHYYTWYARHVLGLPDETVQLMLRQKSLASQYTYGKRASDGHDAMKKFASYREANQ</sequence>
<dbReference type="InterPro" id="IPR013762">
    <property type="entry name" value="Integrase-like_cat_sf"/>
</dbReference>
<dbReference type="InterPro" id="IPR002104">
    <property type="entry name" value="Integrase_catalytic"/>
</dbReference>
<keyword evidence="4" id="KW-1185">Reference proteome</keyword>
<dbReference type="SUPFAM" id="SSF56349">
    <property type="entry name" value="DNA breaking-rejoining enzymes"/>
    <property type="match status" value="1"/>
</dbReference>
<gene>
    <name evidence="3" type="ORF">RFM27_05595</name>
</gene>
<evidence type="ECO:0000313" key="3">
    <source>
        <dbReference type="EMBL" id="MDX8471540.1"/>
    </source>
</evidence>
<comment type="caution">
    <text evidence="3">The sequence shown here is derived from an EMBL/GenBank/DDBJ whole genome shotgun (WGS) entry which is preliminary data.</text>
</comment>
<accession>A0ABU4X9R5</accession>
<name>A0ABU4X9R5_9HYPH</name>
<proteinExistence type="predicted"/>
<evidence type="ECO:0000313" key="4">
    <source>
        <dbReference type="Proteomes" id="UP001271780"/>
    </source>
</evidence>
<evidence type="ECO:0000256" key="1">
    <source>
        <dbReference type="ARBA" id="ARBA00023172"/>
    </source>
</evidence>
<dbReference type="PROSITE" id="PS51898">
    <property type="entry name" value="TYR_RECOMBINASE"/>
    <property type="match status" value="1"/>
</dbReference>